<dbReference type="KEGG" id="plm:Plim_4256"/>
<dbReference type="eggNOG" id="COG5614">
    <property type="taxonomic scope" value="Bacteria"/>
</dbReference>
<dbReference type="RefSeq" id="WP_013112494.1">
    <property type="nucleotide sequence ID" value="NC_014149.1"/>
</dbReference>
<protein>
    <submittedName>
        <fullName evidence="1">Phage head-tail adaptor</fullName>
    </submittedName>
</protein>
<dbReference type="InterPro" id="IPR008767">
    <property type="entry name" value="Phage_SPP1_head-tail_adaptor"/>
</dbReference>
<keyword evidence="2" id="KW-1185">Reference proteome</keyword>
<dbReference type="AlphaFoldDB" id="D5SZE3"/>
<geneLocation type="plasmid" evidence="1 2">
    <name>pPLIM01</name>
</geneLocation>
<reference evidence="1 2" key="1">
    <citation type="journal article" date="2010" name="Stand. Genomic Sci.">
        <title>Complete genome sequence of Planctomyces limnophilus type strain (Mu 290).</title>
        <authorList>
            <person name="Labutti K."/>
            <person name="Sikorski J."/>
            <person name="Schneider S."/>
            <person name="Nolan M."/>
            <person name="Lucas S."/>
            <person name="Glavina Del Rio T."/>
            <person name="Tice H."/>
            <person name="Cheng J.F."/>
            <person name="Goodwin L."/>
            <person name="Pitluck S."/>
            <person name="Liolios K."/>
            <person name="Ivanova N."/>
            <person name="Mavromatis K."/>
            <person name="Mikhailova N."/>
            <person name="Pati A."/>
            <person name="Chen A."/>
            <person name="Palaniappan K."/>
            <person name="Land M."/>
            <person name="Hauser L."/>
            <person name="Chang Y.J."/>
            <person name="Jeffries C.D."/>
            <person name="Tindall B.J."/>
            <person name="Rohde M."/>
            <person name="Goker M."/>
            <person name="Woyke T."/>
            <person name="Bristow J."/>
            <person name="Eisen J.A."/>
            <person name="Markowitz V."/>
            <person name="Hugenholtz P."/>
            <person name="Kyrpides N.C."/>
            <person name="Klenk H.P."/>
            <person name="Lapidus A."/>
        </authorList>
    </citation>
    <scope>NUCLEOTIDE SEQUENCE [LARGE SCALE GENOMIC DNA]</scope>
    <source>
        <strain evidence="2">ATCC 43296 / DSM 3776 / IFAM 1008 / 290</strain>
        <plasmid evidence="1 2">pPLIM01</plasmid>
    </source>
</reference>
<dbReference type="OrthoDB" id="9808209at2"/>
<gene>
    <name evidence="1" type="ordered locus">Plim_4256</name>
</gene>
<organism evidence="1 2">
    <name type="scientific">Planctopirus limnophila (strain ATCC 43296 / DSM 3776 / IFAM 1008 / Mu 290)</name>
    <name type="common">Planctomyces limnophilus</name>
    <dbReference type="NCBI Taxonomy" id="521674"/>
    <lineage>
        <taxon>Bacteria</taxon>
        <taxon>Pseudomonadati</taxon>
        <taxon>Planctomycetota</taxon>
        <taxon>Planctomycetia</taxon>
        <taxon>Planctomycetales</taxon>
        <taxon>Planctomycetaceae</taxon>
        <taxon>Planctopirus</taxon>
    </lineage>
</organism>
<dbReference type="InterPro" id="IPR038666">
    <property type="entry name" value="SSP1_head-tail_sf"/>
</dbReference>
<sequence>MAPAGKYRDRVRFESFTATPDASGQLVETWQTLGTFWAEVNAVSGSESFRGRKIQGRVSHLVRVRVNSLTRQITNRHRMIIHGQIVSIASVYDPNNRGIEIEVQGEELLDS</sequence>
<dbReference type="Proteomes" id="UP000002220">
    <property type="component" value="Plasmid pPLIM01"/>
</dbReference>
<evidence type="ECO:0000313" key="2">
    <source>
        <dbReference type="Proteomes" id="UP000002220"/>
    </source>
</evidence>
<dbReference type="NCBIfam" id="TIGR01563">
    <property type="entry name" value="gp16_SPP1"/>
    <property type="match status" value="1"/>
</dbReference>
<name>D5SZE3_PLAL2</name>
<evidence type="ECO:0000313" key="1">
    <source>
        <dbReference type="EMBL" id="ADG70063.1"/>
    </source>
</evidence>
<dbReference type="HOGENOM" id="CLU_147810_1_3_0"/>
<keyword evidence="1" id="KW-0614">Plasmid</keyword>
<proteinExistence type="predicted"/>
<dbReference type="Gene3D" id="2.40.10.270">
    <property type="entry name" value="Bacteriophage SPP1 head-tail adaptor protein"/>
    <property type="match status" value="1"/>
</dbReference>
<accession>D5SZE3</accession>
<dbReference type="EMBL" id="CP001745">
    <property type="protein sequence ID" value="ADG70063.1"/>
    <property type="molecule type" value="Genomic_DNA"/>
</dbReference>
<dbReference type="Pfam" id="PF05521">
    <property type="entry name" value="Phage_HCP"/>
    <property type="match status" value="1"/>
</dbReference>